<dbReference type="NCBIfam" id="TIGR00756">
    <property type="entry name" value="PPR"/>
    <property type="match status" value="1"/>
</dbReference>
<comment type="similarity">
    <text evidence="1">Belongs to the CCM1 family.</text>
</comment>
<dbReference type="PROSITE" id="PS51375">
    <property type="entry name" value="PPR"/>
    <property type="match status" value="1"/>
</dbReference>
<evidence type="ECO:0000256" key="3">
    <source>
        <dbReference type="ARBA" id="ARBA00044493"/>
    </source>
</evidence>
<protein>
    <submittedName>
        <fullName evidence="7">Uncharacterized protein</fullName>
    </submittedName>
</protein>
<sequence>MRPALPVVRRLALGPGTILSRSLATTPRRTSHFLPRETKVKYKSVDDPYLLSAKIDRIIKLHKLSDAIALAMTAPQRAQSTVVWNRLITACASMGALNRALKLYNQLKRRGLSPDPQTYTALLNVCASSDSPRAVSEAEKIFEHLKERFPPGIIHINTLLKVYAETGHFDRMTEMYKQLPPSGNNAPDNITYTIVIQALLNRYKFESRPAAMAETPEKGLEELQPKASSRKTATAERKPVKQDEALLSDLTPGKCFEDAFAVWTELIEDQRRRSILNQHNTVQTTPIRFDAPLVNALLLAASRSANPNHAKCGLQVLQDAYGFSSSVVGPLPAYATETARLQPTRLQAKESRGGGGAKVKEEEEEDDDSAPVFDSQTFNRMLTLCLNAKSFRRGLSFAHQAREKFPENKPNLSNLFMVSEVMRKYTAQVFGLPGQSRK</sequence>
<accession>A0A9W8AEU3</accession>
<evidence type="ECO:0000256" key="5">
    <source>
        <dbReference type="PROSITE-ProRule" id="PRU00708"/>
    </source>
</evidence>
<dbReference type="AlphaFoldDB" id="A0A9W8AEU3"/>
<dbReference type="Pfam" id="PF13041">
    <property type="entry name" value="PPR_2"/>
    <property type="match status" value="1"/>
</dbReference>
<keyword evidence="2" id="KW-0677">Repeat</keyword>
<gene>
    <name evidence="7" type="ORF">IWQ60_002627</name>
</gene>
<dbReference type="EMBL" id="JANBPT010000101">
    <property type="protein sequence ID" value="KAJ1927810.1"/>
    <property type="molecule type" value="Genomic_DNA"/>
</dbReference>
<dbReference type="InterPro" id="IPR002885">
    <property type="entry name" value="PPR_rpt"/>
</dbReference>
<evidence type="ECO:0000256" key="1">
    <source>
        <dbReference type="ARBA" id="ARBA00006192"/>
    </source>
</evidence>
<name>A0A9W8AEU3_9FUNG</name>
<keyword evidence="8" id="KW-1185">Reference proteome</keyword>
<organism evidence="7 8">
    <name type="scientific">Tieghemiomyces parasiticus</name>
    <dbReference type="NCBI Taxonomy" id="78921"/>
    <lineage>
        <taxon>Eukaryota</taxon>
        <taxon>Fungi</taxon>
        <taxon>Fungi incertae sedis</taxon>
        <taxon>Zoopagomycota</taxon>
        <taxon>Kickxellomycotina</taxon>
        <taxon>Dimargaritomycetes</taxon>
        <taxon>Dimargaritales</taxon>
        <taxon>Dimargaritaceae</taxon>
        <taxon>Tieghemiomyces</taxon>
    </lineage>
</organism>
<evidence type="ECO:0000313" key="8">
    <source>
        <dbReference type="Proteomes" id="UP001150569"/>
    </source>
</evidence>
<feature type="repeat" description="PPR" evidence="5">
    <location>
        <begin position="80"/>
        <end position="114"/>
    </location>
</feature>
<feature type="region of interest" description="Disordered" evidence="6">
    <location>
        <begin position="342"/>
        <end position="372"/>
    </location>
</feature>
<dbReference type="Gene3D" id="1.25.40.10">
    <property type="entry name" value="Tetratricopeptide repeat domain"/>
    <property type="match status" value="1"/>
</dbReference>
<dbReference type="PANTHER" id="PTHR47447:SF17">
    <property type="entry name" value="OS12G0638900 PROTEIN"/>
    <property type="match status" value="1"/>
</dbReference>
<evidence type="ECO:0000313" key="7">
    <source>
        <dbReference type="EMBL" id="KAJ1927810.1"/>
    </source>
</evidence>
<comment type="caution">
    <text evidence="7">The sequence shown here is derived from an EMBL/GenBank/DDBJ whole genome shotgun (WGS) entry which is preliminary data.</text>
</comment>
<evidence type="ECO:0000256" key="6">
    <source>
        <dbReference type="SAM" id="MobiDB-lite"/>
    </source>
</evidence>
<proteinExistence type="inferred from homology"/>
<comment type="function">
    <text evidence="3">Regulates mitochondrial small subunit maturation by controlling 15S rRNA 5'-end processing. Localizes to the 5' precursor of the 15S rRNA in a position that is subsequently occupied by mS47 in the mature yeast mtSSU. Uses structure and sequence-specific RNA recognition, binding to a single-stranded region of the precursor and specifically recognizing bases -6 to -1. The exchange of Ccm1 for mS47 is coupled to the irreversible removal of precursor rRNA that is accompanied by conformational changes of the mitoribosomal proteins uS5m and mS26. These conformational changes signal completion of 5'-end rRNA processing through protection of the mature 5'-end of the 15S rRNA and stabilization of mS47. The removal of the 5' precursor together with the dissociation of Ccm1 may be catalyzed by the 5'-3' exoribonuclease Pet127. Involved in the specific removal of group I introns in mitochondrial encoded transcripts.</text>
</comment>
<dbReference type="OrthoDB" id="185373at2759"/>
<dbReference type="Proteomes" id="UP001150569">
    <property type="component" value="Unassembled WGS sequence"/>
</dbReference>
<comment type="subunit">
    <text evidence="4">Binds to mitochondrial small subunit 15S rRNA.</text>
</comment>
<evidence type="ECO:0000256" key="2">
    <source>
        <dbReference type="ARBA" id="ARBA00022737"/>
    </source>
</evidence>
<feature type="compositionally biased region" description="Basic and acidic residues" evidence="6">
    <location>
        <begin position="215"/>
        <end position="224"/>
    </location>
</feature>
<reference evidence="7" key="1">
    <citation type="submission" date="2022-07" db="EMBL/GenBank/DDBJ databases">
        <title>Phylogenomic reconstructions and comparative analyses of Kickxellomycotina fungi.</title>
        <authorList>
            <person name="Reynolds N.K."/>
            <person name="Stajich J.E."/>
            <person name="Barry K."/>
            <person name="Grigoriev I.V."/>
            <person name="Crous P."/>
            <person name="Smith M.E."/>
        </authorList>
    </citation>
    <scope>NUCLEOTIDE SEQUENCE</scope>
    <source>
        <strain evidence="7">RSA 861</strain>
    </source>
</reference>
<feature type="region of interest" description="Disordered" evidence="6">
    <location>
        <begin position="211"/>
        <end position="240"/>
    </location>
</feature>
<dbReference type="PANTHER" id="PTHR47447">
    <property type="entry name" value="OS03G0856100 PROTEIN"/>
    <property type="match status" value="1"/>
</dbReference>
<dbReference type="InterPro" id="IPR011990">
    <property type="entry name" value="TPR-like_helical_dom_sf"/>
</dbReference>
<evidence type="ECO:0000256" key="4">
    <source>
        <dbReference type="ARBA" id="ARBA00044511"/>
    </source>
</evidence>